<name>A0A1I2F6E0_9MICO</name>
<evidence type="ECO:0000313" key="3">
    <source>
        <dbReference type="Proteomes" id="UP000198520"/>
    </source>
</evidence>
<sequence length="354" mass="36668">MALKASVAAMAAWLIALRLPTATDQYAFYAPFGAIATMYPAVARSASQSVRAVVAISLGAATGLGVELLLGNGVLALGLVVGVGMLLAGLPWLGENRSYVPIVALFVVLLGQGDEVGYAGAYAGLFLLGAVVGVLVNAAVPAFPVQRADHALDRLREVVADHLADAAEQIRDGRDLDTADAHAPGGETLARATDRARRAIDDLTEAAQANPRARLRPDAAPTRRATFRALERTVLLVDDLYALADDQPWGARAGAVAPQMRGPLADALAQLGQAVLVVGPLDDKPGPRADVEAAMHALAAALEEHEQAAGPDPEGLVVATVLTTLRRTLAALTPTDRIALARDVAPGPARTEEP</sequence>
<organism evidence="2 3">
    <name type="scientific">Flavimobilis marinus</name>
    <dbReference type="NCBI Taxonomy" id="285351"/>
    <lineage>
        <taxon>Bacteria</taxon>
        <taxon>Bacillati</taxon>
        <taxon>Actinomycetota</taxon>
        <taxon>Actinomycetes</taxon>
        <taxon>Micrococcales</taxon>
        <taxon>Jonesiaceae</taxon>
        <taxon>Flavimobilis</taxon>
    </lineage>
</organism>
<dbReference type="AlphaFoldDB" id="A0A1I2F6E0"/>
<protein>
    <recommendedName>
        <fullName evidence="4">Aromatic acid exporter family member 1</fullName>
    </recommendedName>
</protein>
<feature type="transmembrane region" description="Helical" evidence="1">
    <location>
        <begin position="73"/>
        <end position="93"/>
    </location>
</feature>
<dbReference type="EMBL" id="FONZ01000002">
    <property type="protein sequence ID" value="SFF00278.1"/>
    <property type="molecule type" value="Genomic_DNA"/>
</dbReference>
<dbReference type="STRING" id="285351.SAMN04488035_1124"/>
<keyword evidence="3" id="KW-1185">Reference proteome</keyword>
<keyword evidence="1" id="KW-0812">Transmembrane</keyword>
<reference evidence="3" key="1">
    <citation type="submission" date="2016-10" db="EMBL/GenBank/DDBJ databases">
        <authorList>
            <person name="Varghese N."/>
            <person name="Submissions S."/>
        </authorList>
    </citation>
    <scope>NUCLEOTIDE SEQUENCE [LARGE SCALE GENOMIC DNA]</scope>
    <source>
        <strain evidence="3">DSM 19083</strain>
    </source>
</reference>
<evidence type="ECO:0008006" key="4">
    <source>
        <dbReference type="Google" id="ProtNLM"/>
    </source>
</evidence>
<dbReference type="Proteomes" id="UP000198520">
    <property type="component" value="Unassembled WGS sequence"/>
</dbReference>
<evidence type="ECO:0000256" key="1">
    <source>
        <dbReference type="SAM" id="Phobius"/>
    </source>
</evidence>
<gene>
    <name evidence="2" type="ORF">SAMN04488035_1124</name>
</gene>
<feature type="transmembrane region" description="Helical" evidence="1">
    <location>
        <begin position="119"/>
        <end position="140"/>
    </location>
</feature>
<keyword evidence="1" id="KW-1133">Transmembrane helix</keyword>
<evidence type="ECO:0000313" key="2">
    <source>
        <dbReference type="EMBL" id="SFF00278.1"/>
    </source>
</evidence>
<proteinExistence type="predicted"/>
<keyword evidence="1" id="KW-0472">Membrane</keyword>
<accession>A0A1I2F6E0</accession>